<protein>
    <recommendedName>
        <fullName evidence="1">Cellulose-binding Sde182 nucleoside hydrolase-like domain-containing protein</fullName>
    </recommendedName>
</protein>
<sequence length="329" mass="36982">MRRAFRPRVVVLTDFPPLDTIPGGAGYGPPNKRSDTDDLQSMVRFLLYTNDFEVAGLVATSGTFANIASKQNILDMLALYEQVYPNLRRHDKRYPTAARLRSVTWQGVSGSYGRPAEQLIGQGKDSEASEKIIGLLDKPDSRPIWFCVWGGPCDLAQALWKIRETRTPIEAERLLAKVRIYLIGLQDGTGQWLLDTFPKLFVIVSKGNYMGMFNNARGAKTELSDLAWVNEHVRTGHGPLGAAYPKSGFYPETPGVWEGDSPSFLYLVSATRRLNDPEKPDQPSWGGQFVRVDPTLDHWTDAPAGAESIWRWREPCQKDFALRMDWCTT</sequence>
<dbReference type="EMBL" id="JACHGW010000009">
    <property type="protein sequence ID" value="MBB6053827.1"/>
    <property type="molecule type" value="Genomic_DNA"/>
</dbReference>
<keyword evidence="3" id="KW-1185">Reference proteome</keyword>
<accession>A0A7W9SVV6</accession>
<dbReference type="InterPro" id="IPR011483">
    <property type="entry name" value="Sde182_NH-like"/>
</dbReference>
<evidence type="ECO:0000313" key="3">
    <source>
        <dbReference type="Proteomes" id="UP000520814"/>
    </source>
</evidence>
<comment type="caution">
    <text evidence="2">The sequence shown here is derived from an EMBL/GenBank/DDBJ whole genome shotgun (WGS) entry which is preliminary data.</text>
</comment>
<dbReference type="InterPro" id="IPR036452">
    <property type="entry name" value="Ribo_hydro-like"/>
</dbReference>
<feature type="domain" description="Cellulose-binding Sde182 nucleoside hydrolase-like" evidence="1">
    <location>
        <begin position="34"/>
        <end position="289"/>
    </location>
</feature>
<dbReference type="Proteomes" id="UP000520814">
    <property type="component" value="Unassembled WGS sequence"/>
</dbReference>
<evidence type="ECO:0000313" key="2">
    <source>
        <dbReference type="EMBL" id="MBB6053827.1"/>
    </source>
</evidence>
<dbReference type="GO" id="GO:0016799">
    <property type="term" value="F:hydrolase activity, hydrolyzing N-glycosyl compounds"/>
    <property type="evidence" value="ECO:0007669"/>
    <property type="project" value="InterPro"/>
</dbReference>
<dbReference type="RefSeq" id="WP_184203916.1">
    <property type="nucleotide sequence ID" value="NZ_JACHGW010000009.1"/>
</dbReference>
<organism evidence="2 3">
    <name type="scientific">Armatimonas rosea</name>
    <dbReference type="NCBI Taxonomy" id="685828"/>
    <lineage>
        <taxon>Bacteria</taxon>
        <taxon>Bacillati</taxon>
        <taxon>Armatimonadota</taxon>
        <taxon>Armatimonadia</taxon>
        <taxon>Armatimonadales</taxon>
        <taxon>Armatimonadaceae</taxon>
        <taxon>Armatimonas</taxon>
    </lineage>
</organism>
<name>A0A7W9SVV6_ARMRO</name>
<gene>
    <name evidence="2" type="ORF">HNQ39_005674</name>
</gene>
<proteinExistence type="predicted"/>
<reference evidence="2 3" key="1">
    <citation type="submission" date="2020-08" db="EMBL/GenBank/DDBJ databases">
        <title>Genomic Encyclopedia of Type Strains, Phase IV (KMG-IV): sequencing the most valuable type-strain genomes for metagenomic binning, comparative biology and taxonomic classification.</title>
        <authorList>
            <person name="Goeker M."/>
        </authorList>
    </citation>
    <scope>NUCLEOTIDE SEQUENCE [LARGE SCALE GENOMIC DNA]</scope>
    <source>
        <strain evidence="2 3">DSM 23562</strain>
    </source>
</reference>
<dbReference type="Pfam" id="PF07632">
    <property type="entry name" value="Sde182_NH-like"/>
    <property type="match status" value="1"/>
</dbReference>
<dbReference type="Gene3D" id="3.90.245.10">
    <property type="entry name" value="Ribonucleoside hydrolase-like"/>
    <property type="match status" value="1"/>
</dbReference>
<dbReference type="AlphaFoldDB" id="A0A7W9SVV6"/>
<evidence type="ECO:0000259" key="1">
    <source>
        <dbReference type="Pfam" id="PF07632"/>
    </source>
</evidence>
<dbReference type="SUPFAM" id="SSF53590">
    <property type="entry name" value="Nucleoside hydrolase"/>
    <property type="match status" value="1"/>
</dbReference>